<protein>
    <submittedName>
        <fullName evidence="5">ABC transporter substrate-binding protein</fullName>
    </submittedName>
</protein>
<proteinExistence type="inferred from homology"/>
<evidence type="ECO:0000256" key="1">
    <source>
        <dbReference type="ARBA" id="ARBA00004418"/>
    </source>
</evidence>
<dbReference type="PANTHER" id="PTHR43649:SF34">
    <property type="entry name" value="ABC TRANSPORTER PERIPLASMIC-BINDING PROTEIN YCJN-RELATED"/>
    <property type="match status" value="1"/>
</dbReference>
<comment type="similarity">
    <text evidence="2">Belongs to the bacterial solute-binding protein 1 family.</text>
</comment>
<accession>A0ABW2A693</accession>
<dbReference type="Gene3D" id="3.40.190.10">
    <property type="entry name" value="Periplasmic binding protein-like II"/>
    <property type="match status" value="2"/>
</dbReference>
<dbReference type="Pfam" id="PF01547">
    <property type="entry name" value="SBP_bac_1"/>
    <property type="match status" value="1"/>
</dbReference>
<organism evidence="5 6">
    <name type="scientific">Marinobacterium aestuariivivens</name>
    <dbReference type="NCBI Taxonomy" id="1698799"/>
    <lineage>
        <taxon>Bacteria</taxon>
        <taxon>Pseudomonadati</taxon>
        <taxon>Pseudomonadota</taxon>
        <taxon>Gammaproteobacteria</taxon>
        <taxon>Oceanospirillales</taxon>
        <taxon>Oceanospirillaceae</taxon>
        <taxon>Marinobacterium</taxon>
    </lineage>
</organism>
<evidence type="ECO:0000256" key="3">
    <source>
        <dbReference type="ARBA" id="ARBA00022448"/>
    </source>
</evidence>
<evidence type="ECO:0000313" key="5">
    <source>
        <dbReference type="EMBL" id="MFC6672918.1"/>
    </source>
</evidence>
<gene>
    <name evidence="5" type="ORF">ACFQDL_24645</name>
</gene>
<keyword evidence="3" id="KW-0813">Transport</keyword>
<dbReference type="PANTHER" id="PTHR43649">
    <property type="entry name" value="ARABINOSE-BINDING PROTEIN-RELATED"/>
    <property type="match status" value="1"/>
</dbReference>
<comment type="caution">
    <text evidence="5">The sequence shown here is derived from an EMBL/GenBank/DDBJ whole genome shotgun (WGS) entry which is preliminary data.</text>
</comment>
<dbReference type="RefSeq" id="WP_379911325.1">
    <property type="nucleotide sequence ID" value="NZ_JBHSWE010000001.1"/>
</dbReference>
<name>A0ABW2A693_9GAMM</name>
<sequence>MTREELVRVLDFVDTTRKLGDKEVPLAMVDPRWNLISFALRRHYEGKLITNTSLALAAEVPYGTAIRRINELLEEGLLLKRSRSRTGKSYSLHPTSKLIELFEKFAFQLKSHIGNTFGFSADDSAAGDFYFGGSYMTPSILPFPSVMEEGIGYDRVLRILSPSDPTFKSLADFSGNLNEFCGGKLEIINLSLDELHDEIILNSQRAESKYDIVALDIPWLGELAESGIVLPLNEMIADEKYRHSDFHSTAWKGSGYNGEHYALPIQPTAELLFYRTDLFDKAGLSVPECTDDVLTAAKNLHRFEPELSGIVMNYGPGTPVGHTFIQTLADFGFPIIKLPRLGKDFDVSNLKDENYRPQIESEAGYRSAEFLLQLLDYAHPESLACNWDRRIQLFSEGKAAMTYGWSIRGGCSSLMKPAPPTAGSAIYPTLMARAPVQSRPLAAFHWPFPRTRRMIASAKPGR</sequence>
<comment type="subcellular location">
    <subcellularLocation>
        <location evidence="1">Periplasm</location>
    </subcellularLocation>
</comment>
<dbReference type="SUPFAM" id="SSF53850">
    <property type="entry name" value="Periplasmic binding protein-like II"/>
    <property type="match status" value="1"/>
</dbReference>
<evidence type="ECO:0000256" key="4">
    <source>
        <dbReference type="ARBA" id="ARBA00022729"/>
    </source>
</evidence>
<dbReference type="Proteomes" id="UP001596422">
    <property type="component" value="Unassembled WGS sequence"/>
</dbReference>
<reference evidence="6" key="1">
    <citation type="journal article" date="2019" name="Int. J. Syst. Evol. Microbiol.">
        <title>The Global Catalogue of Microorganisms (GCM) 10K type strain sequencing project: providing services to taxonomists for standard genome sequencing and annotation.</title>
        <authorList>
            <consortium name="The Broad Institute Genomics Platform"/>
            <consortium name="The Broad Institute Genome Sequencing Center for Infectious Disease"/>
            <person name="Wu L."/>
            <person name="Ma J."/>
        </authorList>
    </citation>
    <scope>NUCLEOTIDE SEQUENCE [LARGE SCALE GENOMIC DNA]</scope>
    <source>
        <strain evidence="6">NBRC 111756</strain>
    </source>
</reference>
<dbReference type="InterPro" id="IPR006059">
    <property type="entry name" value="SBP"/>
</dbReference>
<dbReference type="InterPro" id="IPR050490">
    <property type="entry name" value="Bact_solute-bd_prot1"/>
</dbReference>
<dbReference type="EMBL" id="JBHSWE010000001">
    <property type="protein sequence ID" value="MFC6672918.1"/>
    <property type="molecule type" value="Genomic_DNA"/>
</dbReference>
<evidence type="ECO:0000313" key="6">
    <source>
        <dbReference type="Proteomes" id="UP001596422"/>
    </source>
</evidence>
<evidence type="ECO:0000256" key="2">
    <source>
        <dbReference type="ARBA" id="ARBA00008520"/>
    </source>
</evidence>
<keyword evidence="6" id="KW-1185">Reference proteome</keyword>
<keyword evidence="4" id="KW-0732">Signal</keyword>